<dbReference type="AlphaFoldDB" id="A0A9Q1I667"/>
<accession>A0A9Q1I667</accession>
<proteinExistence type="predicted"/>
<evidence type="ECO:0000313" key="3">
    <source>
        <dbReference type="Proteomes" id="UP001152803"/>
    </source>
</evidence>
<keyword evidence="3" id="KW-1185">Reference proteome</keyword>
<sequence length="52" mass="5395">MDQVALPSLPVQLKARTPSVLQLLHTPGSTAAEQGGATQSGTQSTVTLSTYR</sequence>
<evidence type="ECO:0000256" key="1">
    <source>
        <dbReference type="SAM" id="MobiDB-lite"/>
    </source>
</evidence>
<dbReference type="EMBL" id="JAFJMO010000002">
    <property type="protein sequence ID" value="KAJ8283231.1"/>
    <property type="molecule type" value="Genomic_DNA"/>
</dbReference>
<comment type="caution">
    <text evidence="2">The sequence shown here is derived from an EMBL/GenBank/DDBJ whole genome shotgun (WGS) entry which is preliminary data.</text>
</comment>
<dbReference type="Proteomes" id="UP001152803">
    <property type="component" value="Unassembled WGS sequence"/>
</dbReference>
<evidence type="ECO:0000313" key="2">
    <source>
        <dbReference type="EMBL" id="KAJ8283231.1"/>
    </source>
</evidence>
<gene>
    <name evidence="2" type="ORF">COCON_G00020810</name>
</gene>
<feature type="compositionally biased region" description="Polar residues" evidence="1">
    <location>
        <begin position="27"/>
        <end position="52"/>
    </location>
</feature>
<protein>
    <submittedName>
        <fullName evidence="2">Uncharacterized protein</fullName>
    </submittedName>
</protein>
<feature type="region of interest" description="Disordered" evidence="1">
    <location>
        <begin position="25"/>
        <end position="52"/>
    </location>
</feature>
<reference evidence="2" key="1">
    <citation type="journal article" date="2023" name="Science">
        <title>Genome structures resolve the early diversification of teleost fishes.</title>
        <authorList>
            <person name="Parey E."/>
            <person name="Louis A."/>
            <person name="Montfort J."/>
            <person name="Bouchez O."/>
            <person name="Roques C."/>
            <person name="Iampietro C."/>
            <person name="Lluch J."/>
            <person name="Castinel A."/>
            <person name="Donnadieu C."/>
            <person name="Desvignes T."/>
            <person name="Floi Bucao C."/>
            <person name="Jouanno E."/>
            <person name="Wen M."/>
            <person name="Mejri S."/>
            <person name="Dirks R."/>
            <person name="Jansen H."/>
            <person name="Henkel C."/>
            <person name="Chen W.J."/>
            <person name="Zahm M."/>
            <person name="Cabau C."/>
            <person name="Klopp C."/>
            <person name="Thompson A.W."/>
            <person name="Robinson-Rechavi M."/>
            <person name="Braasch I."/>
            <person name="Lecointre G."/>
            <person name="Bobe J."/>
            <person name="Postlethwait J.H."/>
            <person name="Berthelot C."/>
            <person name="Roest Crollius H."/>
            <person name="Guiguen Y."/>
        </authorList>
    </citation>
    <scope>NUCLEOTIDE SEQUENCE</scope>
    <source>
        <strain evidence="2">Concon-B</strain>
    </source>
</reference>
<name>A0A9Q1I667_CONCO</name>
<organism evidence="2 3">
    <name type="scientific">Conger conger</name>
    <name type="common">Conger eel</name>
    <name type="synonym">Muraena conger</name>
    <dbReference type="NCBI Taxonomy" id="82655"/>
    <lineage>
        <taxon>Eukaryota</taxon>
        <taxon>Metazoa</taxon>
        <taxon>Chordata</taxon>
        <taxon>Craniata</taxon>
        <taxon>Vertebrata</taxon>
        <taxon>Euteleostomi</taxon>
        <taxon>Actinopterygii</taxon>
        <taxon>Neopterygii</taxon>
        <taxon>Teleostei</taxon>
        <taxon>Anguilliformes</taxon>
        <taxon>Congridae</taxon>
        <taxon>Conger</taxon>
    </lineage>
</organism>